<dbReference type="InterPro" id="IPR003018">
    <property type="entry name" value="GAF"/>
</dbReference>
<dbReference type="InterPro" id="IPR005467">
    <property type="entry name" value="His_kinase_dom"/>
</dbReference>
<dbReference type="SMART" id="SM00065">
    <property type="entry name" value="GAF"/>
    <property type="match status" value="2"/>
</dbReference>
<dbReference type="EMBL" id="CP159837">
    <property type="protein sequence ID" value="XCM39495.1"/>
    <property type="molecule type" value="Genomic_DNA"/>
</dbReference>
<evidence type="ECO:0000256" key="3">
    <source>
        <dbReference type="ARBA" id="ARBA00022553"/>
    </source>
</evidence>
<dbReference type="GO" id="GO:0000155">
    <property type="term" value="F:phosphorelay sensor kinase activity"/>
    <property type="evidence" value="ECO:0007669"/>
    <property type="project" value="InterPro"/>
</dbReference>
<name>A0AAU8JL09_9CYAN</name>
<keyword evidence="3" id="KW-0597">Phosphoprotein</keyword>
<feature type="coiled-coil region" evidence="6">
    <location>
        <begin position="375"/>
        <end position="405"/>
    </location>
</feature>
<dbReference type="InterPro" id="IPR029016">
    <property type="entry name" value="GAF-like_dom_sf"/>
</dbReference>
<feature type="domain" description="Histidine kinase" evidence="7">
    <location>
        <begin position="414"/>
        <end position="671"/>
    </location>
</feature>
<dbReference type="Gene3D" id="3.30.565.10">
    <property type="entry name" value="Histidine kinase-like ATPase, C-terminal domain"/>
    <property type="match status" value="1"/>
</dbReference>
<keyword evidence="5" id="KW-0902">Two-component regulatory system</keyword>
<keyword evidence="4" id="KW-0418">Kinase</keyword>
<dbReference type="PANTHER" id="PTHR43065:SF50">
    <property type="entry name" value="HISTIDINE KINASE"/>
    <property type="match status" value="1"/>
</dbReference>
<evidence type="ECO:0000256" key="1">
    <source>
        <dbReference type="ARBA" id="ARBA00000085"/>
    </source>
</evidence>
<dbReference type="PANTHER" id="PTHR43065">
    <property type="entry name" value="SENSOR HISTIDINE KINASE"/>
    <property type="match status" value="1"/>
</dbReference>
<evidence type="ECO:0000256" key="4">
    <source>
        <dbReference type="ARBA" id="ARBA00022777"/>
    </source>
</evidence>
<dbReference type="SMART" id="SM00388">
    <property type="entry name" value="HisKA"/>
    <property type="match status" value="1"/>
</dbReference>
<proteinExistence type="predicted"/>
<comment type="catalytic activity">
    <reaction evidence="1">
        <text>ATP + protein L-histidine = ADP + protein N-phospho-L-histidine.</text>
        <dbReference type="EC" id="2.7.13.3"/>
    </reaction>
</comment>
<dbReference type="InterPro" id="IPR036097">
    <property type="entry name" value="HisK_dim/P_sf"/>
</dbReference>
<dbReference type="Pfam" id="PF02518">
    <property type="entry name" value="HATPase_c"/>
    <property type="match status" value="1"/>
</dbReference>
<accession>A0AAU8JL09</accession>
<dbReference type="Gene3D" id="1.10.287.130">
    <property type="match status" value="1"/>
</dbReference>
<evidence type="ECO:0000313" key="8">
    <source>
        <dbReference type="EMBL" id="XCM39495.1"/>
    </source>
</evidence>
<dbReference type="Gene3D" id="3.30.450.40">
    <property type="match status" value="2"/>
</dbReference>
<protein>
    <recommendedName>
        <fullName evidence="2">histidine kinase</fullName>
        <ecNumber evidence="2">2.7.13.3</ecNumber>
    </recommendedName>
</protein>
<dbReference type="AlphaFoldDB" id="A0AAU8JL09"/>
<reference evidence="8" key="1">
    <citation type="submission" date="2024-07" db="EMBL/GenBank/DDBJ databases">
        <authorList>
            <person name="Kim Y.J."/>
            <person name="Jeong J.Y."/>
        </authorList>
    </citation>
    <scope>NUCLEOTIDE SEQUENCE</scope>
    <source>
        <strain evidence="8">GIHE-MW2</strain>
    </source>
</reference>
<gene>
    <name evidence="8" type="ORF">ABWT76_002431</name>
</gene>
<dbReference type="SUPFAM" id="SSF47384">
    <property type="entry name" value="Homodimeric domain of signal transducing histidine kinase"/>
    <property type="match status" value="1"/>
</dbReference>
<dbReference type="CDD" id="cd00082">
    <property type="entry name" value="HisKA"/>
    <property type="match status" value="1"/>
</dbReference>
<dbReference type="InterPro" id="IPR004358">
    <property type="entry name" value="Sig_transdc_His_kin-like_C"/>
</dbReference>
<dbReference type="SMART" id="SM00387">
    <property type="entry name" value="HATPase_c"/>
    <property type="match status" value="1"/>
</dbReference>
<dbReference type="SUPFAM" id="SSF55874">
    <property type="entry name" value="ATPase domain of HSP90 chaperone/DNA topoisomerase II/histidine kinase"/>
    <property type="match status" value="1"/>
</dbReference>
<dbReference type="SUPFAM" id="SSF55781">
    <property type="entry name" value="GAF domain-like"/>
    <property type="match status" value="2"/>
</dbReference>
<keyword evidence="4" id="KW-0808">Transferase</keyword>
<dbReference type="InterPro" id="IPR036890">
    <property type="entry name" value="HATPase_C_sf"/>
</dbReference>
<dbReference type="RefSeq" id="WP_354636189.1">
    <property type="nucleotide sequence ID" value="NZ_CP159837.1"/>
</dbReference>
<organism evidence="8">
    <name type="scientific">Planktothricoides raciborskii GIHE-MW2</name>
    <dbReference type="NCBI Taxonomy" id="2792601"/>
    <lineage>
        <taxon>Bacteria</taxon>
        <taxon>Bacillati</taxon>
        <taxon>Cyanobacteriota</taxon>
        <taxon>Cyanophyceae</taxon>
        <taxon>Oscillatoriophycideae</taxon>
        <taxon>Oscillatoriales</taxon>
        <taxon>Oscillatoriaceae</taxon>
        <taxon>Planktothricoides</taxon>
    </lineage>
</organism>
<dbReference type="EC" id="2.7.13.3" evidence="2"/>
<dbReference type="Pfam" id="PF01590">
    <property type="entry name" value="GAF"/>
    <property type="match status" value="2"/>
</dbReference>
<evidence type="ECO:0000256" key="5">
    <source>
        <dbReference type="ARBA" id="ARBA00023012"/>
    </source>
</evidence>
<dbReference type="InterPro" id="IPR003661">
    <property type="entry name" value="HisK_dim/P_dom"/>
</dbReference>
<dbReference type="PROSITE" id="PS50109">
    <property type="entry name" value="HIS_KIN"/>
    <property type="match status" value="1"/>
</dbReference>
<evidence type="ECO:0000256" key="6">
    <source>
        <dbReference type="SAM" id="Coils"/>
    </source>
</evidence>
<evidence type="ECO:0000259" key="7">
    <source>
        <dbReference type="PROSITE" id="PS50109"/>
    </source>
</evidence>
<dbReference type="PRINTS" id="PR00344">
    <property type="entry name" value="BCTRLSENSOR"/>
</dbReference>
<keyword evidence="6" id="KW-0175">Coiled coil</keyword>
<evidence type="ECO:0000256" key="2">
    <source>
        <dbReference type="ARBA" id="ARBA00012438"/>
    </source>
</evidence>
<sequence>MIQTYESRQMWHSIIGKIWQSMDLNQIIATAVDELLISLQIERCSFFWYSPETNQVQVVCDRLRDKVDAAPRSHYNGDDLLENLEAFTLAIASGQWVVNHETTSAIASRDSDSVVKPEVKLENPHSIPKSNPSCLFFPVKSQTNLFGYIGCFDRLNRAWSKADIELVQLIAQQLEIAVRQAHLYQQIEKQAQREKLVNQITSQTRQSFDLTVILKEAIAQLLAALEVDRCIVHLVEEYQNNHELSWDKEQQIAFRRQHLFEVCREPYPSTIEDFDTHGPLTEWVILNRQAASIADITKDPRIGADNPEYAAAQIKSSLVVPVQAHGKLHAILYLNQCNKLRSWSPQDQELTQAVADQLAISIQQAELYKKVHTAMTVQQKKAQELKAALEQLKQIQSQLIQSEKMSSLGQMVAGIAHEINNPVNFIYGNLSHLDCYSHDLMNLVKLYQKRYPDPGVEISQYMENIDLEFLQEDLSKILGSMRIGADRIREIVLSLRNFSRLDESDIKQVDIHEGIDSTLLILKNRLKGKPGYLPIEVVKKYSKLPKVECYVGQLNQVFMNLIANAIDSLEEYNQHRDREEIRHNPNKIIIETELHSQLVVIKIKDNGLGIKPEIKSKLFDPFFTTKPVGKGTGMGLSISYQIVVQKHGGSLKCISHPGQGAEFIIKIPLTQRSLSIALVN</sequence>
<dbReference type="InterPro" id="IPR003594">
    <property type="entry name" value="HATPase_dom"/>
</dbReference>